<dbReference type="EMBL" id="CP119312">
    <property type="protein sequence ID" value="WEK03553.1"/>
    <property type="molecule type" value="Genomic_DNA"/>
</dbReference>
<dbReference type="AlphaFoldDB" id="A0AAJ5VRP5"/>
<name>A0AAJ5VRP5_9HYPH</name>
<dbReference type="Pfam" id="PF04014">
    <property type="entry name" value="MazE_antitoxin"/>
    <property type="match status" value="1"/>
</dbReference>
<dbReference type="GO" id="GO:0003677">
    <property type="term" value="F:DNA binding"/>
    <property type="evidence" value="ECO:0007669"/>
    <property type="project" value="UniProtKB-KW"/>
</dbReference>
<organism evidence="2 3">
    <name type="scientific">Candidatus Devosia phytovorans</name>
    <dbReference type="NCBI Taxonomy" id="3121372"/>
    <lineage>
        <taxon>Bacteria</taxon>
        <taxon>Pseudomonadati</taxon>
        <taxon>Pseudomonadota</taxon>
        <taxon>Alphaproteobacteria</taxon>
        <taxon>Hyphomicrobiales</taxon>
        <taxon>Devosiaceae</taxon>
        <taxon>Devosia</taxon>
    </lineage>
</organism>
<evidence type="ECO:0000313" key="3">
    <source>
        <dbReference type="Proteomes" id="UP001217476"/>
    </source>
</evidence>
<dbReference type="InterPro" id="IPR037914">
    <property type="entry name" value="SpoVT-AbrB_sf"/>
</dbReference>
<sequence>MQSAVKKFGNSAGVVIPKPLLTEIGAKVGDDIDIGVQDGRIVIELVAKIDPREGWAEDAAALMAAGDYEIVLGDFPNDFDDEEWVW</sequence>
<dbReference type="Proteomes" id="UP001217476">
    <property type="component" value="Chromosome"/>
</dbReference>
<evidence type="ECO:0000313" key="2">
    <source>
        <dbReference type="EMBL" id="WEK03553.1"/>
    </source>
</evidence>
<evidence type="ECO:0000259" key="1">
    <source>
        <dbReference type="Pfam" id="PF04014"/>
    </source>
</evidence>
<dbReference type="SUPFAM" id="SSF89447">
    <property type="entry name" value="AbrB/MazE/MraZ-like"/>
    <property type="match status" value="1"/>
</dbReference>
<gene>
    <name evidence="2" type="ORF">P0Y65_15325</name>
</gene>
<keyword evidence="2" id="KW-0238">DNA-binding</keyword>
<dbReference type="Gene3D" id="2.10.260.10">
    <property type="match status" value="1"/>
</dbReference>
<feature type="domain" description="SpoVT-AbrB" evidence="1">
    <location>
        <begin position="5"/>
        <end position="44"/>
    </location>
</feature>
<dbReference type="InterPro" id="IPR007159">
    <property type="entry name" value="SpoVT-AbrB_dom"/>
</dbReference>
<reference evidence="2" key="1">
    <citation type="submission" date="2023-03" db="EMBL/GenBank/DDBJ databases">
        <title>Andean soil-derived lignocellulolytic bacterial consortium as a source of novel taxa and putative plastic-active enzymes.</title>
        <authorList>
            <person name="Diaz-Garcia L."/>
            <person name="Chuvochina M."/>
            <person name="Feuerriegel G."/>
            <person name="Bunk B."/>
            <person name="Sproer C."/>
            <person name="Streit W.R."/>
            <person name="Rodriguez L.M."/>
            <person name="Overmann J."/>
            <person name="Jimenez D.J."/>
        </authorList>
    </citation>
    <scope>NUCLEOTIDE SEQUENCE</scope>
    <source>
        <strain evidence="2">MAG 4196</strain>
    </source>
</reference>
<accession>A0AAJ5VRP5</accession>
<proteinExistence type="predicted"/>
<protein>
    <submittedName>
        <fullName evidence="2">AbrB/MazE/SpoVT family DNA-binding domain-containing protein</fullName>
    </submittedName>
</protein>